<protein>
    <submittedName>
        <fullName evidence="1">Uncharacterized protein</fullName>
    </submittedName>
</protein>
<dbReference type="RefSeq" id="WP_138084166.1">
    <property type="nucleotide sequence ID" value="NZ_VAUV01000001.1"/>
</dbReference>
<name>A0A5R8KJS5_9BACT</name>
<evidence type="ECO:0000313" key="1">
    <source>
        <dbReference type="EMBL" id="TLD72542.1"/>
    </source>
</evidence>
<gene>
    <name evidence="1" type="ORF">FEM03_00240</name>
</gene>
<sequence>MIEALVDGITVHRSKYSNTRLLVSWQGQGGRLDSYRIEDAHIDGGFLTFDNADLDFDQLQQMVEINLESLLDGQLRSLNVAPIEPEALARLLEHAFVDCLKLKPFEDSGRYSLGVELDPRQREQDVTPNA</sequence>
<accession>A0A5R8KJS5</accession>
<dbReference type="AlphaFoldDB" id="A0A5R8KJS5"/>
<proteinExistence type="predicted"/>
<keyword evidence="2" id="KW-1185">Reference proteome</keyword>
<organism evidence="1 2">
    <name type="scientific">Phragmitibacter flavus</name>
    <dbReference type="NCBI Taxonomy" id="2576071"/>
    <lineage>
        <taxon>Bacteria</taxon>
        <taxon>Pseudomonadati</taxon>
        <taxon>Verrucomicrobiota</taxon>
        <taxon>Verrucomicrobiia</taxon>
        <taxon>Verrucomicrobiales</taxon>
        <taxon>Verrucomicrobiaceae</taxon>
        <taxon>Phragmitibacter</taxon>
    </lineage>
</organism>
<dbReference type="Proteomes" id="UP000306196">
    <property type="component" value="Unassembled WGS sequence"/>
</dbReference>
<reference evidence="1 2" key="1">
    <citation type="submission" date="2019-05" db="EMBL/GenBank/DDBJ databases">
        <title>Verrucobacter flavum gen. nov., sp. nov. a new member of the family Verrucomicrobiaceae.</title>
        <authorList>
            <person name="Szuroczki S."/>
            <person name="Abbaszade G."/>
            <person name="Szabo A."/>
            <person name="Felfoldi T."/>
            <person name="Schumann P."/>
            <person name="Boka K."/>
            <person name="Keki Z."/>
            <person name="Toumi M."/>
            <person name="Toth E."/>
        </authorList>
    </citation>
    <scope>NUCLEOTIDE SEQUENCE [LARGE SCALE GENOMIC DNA]</scope>
    <source>
        <strain evidence="1 2">MG-N-17</strain>
    </source>
</reference>
<evidence type="ECO:0000313" key="2">
    <source>
        <dbReference type="Proteomes" id="UP000306196"/>
    </source>
</evidence>
<comment type="caution">
    <text evidence="1">The sequence shown here is derived from an EMBL/GenBank/DDBJ whole genome shotgun (WGS) entry which is preliminary data.</text>
</comment>
<dbReference type="EMBL" id="VAUV01000001">
    <property type="protein sequence ID" value="TLD72542.1"/>
    <property type="molecule type" value="Genomic_DNA"/>
</dbReference>